<name>A0A812KFK8_9DINO</name>
<feature type="active site" evidence="5">
    <location>
        <position position="672"/>
    </location>
</feature>
<keyword evidence="2 4" id="KW-0808">Transferase</keyword>
<dbReference type="GO" id="GO:0006396">
    <property type="term" value="P:RNA processing"/>
    <property type="evidence" value="ECO:0007669"/>
    <property type="project" value="InterPro"/>
</dbReference>
<dbReference type="InterPro" id="IPR045850">
    <property type="entry name" value="TRM2_met"/>
</dbReference>
<evidence type="ECO:0000256" key="5">
    <source>
        <dbReference type="PROSITE-ProRule" id="PRU10015"/>
    </source>
</evidence>
<dbReference type="InterPro" id="IPR030390">
    <property type="entry name" value="MeTrfase_TrmA_AS"/>
</dbReference>
<dbReference type="AlphaFoldDB" id="A0A812KFK8"/>
<protein>
    <submittedName>
        <fullName evidence="6">TRMT2A protein</fullName>
    </submittedName>
</protein>
<dbReference type="PANTHER" id="PTHR45904:SF2">
    <property type="entry name" value="TRNA (URACIL-5-)-METHYLTRANSFERASE HOMOLOG A"/>
    <property type="match status" value="1"/>
</dbReference>
<comment type="caution">
    <text evidence="6">The sequence shown here is derived from an EMBL/GenBank/DDBJ whole genome shotgun (WGS) entry which is preliminary data.</text>
</comment>
<sequence>DLGEDPAVGFHFASLVHNLCRSREDRVRIKTGNPMIDELSGEDFKALEEFYERMPAEARPTRSGEVDPGAPELAQRFRTWCLERGEAGGAAPLVAKLCRCVSGSTQTKALIADSLKLLCSDQQERKIVAASGGVRTLLGLSNLDQALGGQQEDVKFMKLNHAILVARMPRKERAKEKLSYRFAQDADTQALAQILIVMNPQLLQYQEQLDAVRPMLALLEHRHELLQFEGCLALTNLLSSSEELRSFALQSGAWSKCKDLLFSENEEVQRAGLEAMCNLTMAEEVAERFALGKAENELKIFGAFCASEIERQQIAATGALAILSGLDEVAVRIADCEQCLEGLLRAVLESEPWHPREESPAVELRAVSALLSLRRAEGVNQEVRRAIFAASSLQTHRAQLRRKCSRAAELLQPLVPVAMKKLCKALRDCVRASAFSIFERGKGWQQGYWRMVMVRQSTAEELLVMVQTAKLEDAQREALAAEVIAALTKAELQINVVSIYLQFNDEISDAARPGAPLMHIHGDAQLRMQLLGLSFNIGPLSFYQANSSTCALLYERALEWLRPQNDVAVLDVCCGVGTIGLCASRRCRRVIGIELIPEAVEAAKANAALNKVENTEWIVGKAEDVLPQVLQGLDPSLEVCAVVDPPRPGLHSSVLRALRGCPQLSRIVYVSCNPDSLVEDVVKLTMPSESDEDPFIPLRAVAV</sequence>
<dbReference type="GO" id="GO:0032259">
    <property type="term" value="P:methylation"/>
    <property type="evidence" value="ECO:0007669"/>
    <property type="project" value="UniProtKB-KW"/>
</dbReference>
<organism evidence="6 7">
    <name type="scientific">Symbiodinium necroappetens</name>
    <dbReference type="NCBI Taxonomy" id="1628268"/>
    <lineage>
        <taxon>Eukaryota</taxon>
        <taxon>Sar</taxon>
        <taxon>Alveolata</taxon>
        <taxon>Dinophyceae</taxon>
        <taxon>Suessiales</taxon>
        <taxon>Symbiodiniaceae</taxon>
        <taxon>Symbiodinium</taxon>
    </lineage>
</organism>
<dbReference type="Proteomes" id="UP000601435">
    <property type="component" value="Unassembled WGS sequence"/>
</dbReference>
<proteinExistence type="inferred from homology"/>
<comment type="caution">
    <text evidence="4">Lacks conserved residue(s) required for the propagation of feature annotation.</text>
</comment>
<keyword evidence="3 4" id="KW-0949">S-adenosyl-L-methionine</keyword>
<feature type="binding site" evidence="4">
    <location>
        <position position="644"/>
    </location>
    <ligand>
        <name>S-adenosyl-L-methionine</name>
        <dbReference type="ChEBI" id="CHEBI:59789"/>
    </ligand>
</feature>
<feature type="binding site" evidence="4">
    <location>
        <position position="544"/>
    </location>
    <ligand>
        <name>S-adenosyl-L-methionine</name>
        <dbReference type="ChEBI" id="CHEBI:59789"/>
    </ligand>
</feature>
<keyword evidence="1 4" id="KW-0489">Methyltransferase</keyword>
<evidence type="ECO:0000256" key="3">
    <source>
        <dbReference type="ARBA" id="ARBA00022691"/>
    </source>
</evidence>
<comment type="similarity">
    <text evidence="4">Belongs to the class I-like SAM-binding methyltransferase superfamily. RNA M5U methyltransferase family.</text>
</comment>
<dbReference type="CDD" id="cd02440">
    <property type="entry name" value="AdoMet_MTases"/>
    <property type="match status" value="1"/>
</dbReference>
<dbReference type="InterPro" id="IPR010280">
    <property type="entry name" value="U5_MeTrfase_fam"/>
</dbReference>
<keyword evidence="7" id="KW-1185">Reference proteome</keyword>
<evidence type="ECO:0000313" key="6">
    <source>
        <dbReference type="EMBL" id="CAE7228348.1"/>
    </source>
</evidence>
<evidence type="ECO:0000256" key="1">
    <source>
        <dbReference type="ARBA" id="ARBA00022603"/>
    </source>
</evidence>
<dbReference type="Gene3D" id="1.25.10.10">
    <property type="entry name" value="Leucine-rich Repeat Variant"/>
    <property type="match status" value="1"/>
</dbReference>
<dbReference type="Gene3D" id="3.40.50.150">
    <property type="entry name" value="Vaccinia Virus protein VP39"/>
    <property type="match status" value="1"/>
</dbReference>
<reference evidence="6" key="1">
    <citation type="submission" date="2021-02" db="EMBL/GenBank/DDBJ databases">
        <authorList>
            <person name="Dougan E. K."/>
            <person name="Rhodes N."/>
            <person name="Thang M."/>
            <person name="Chan C."/>
        </authorList>
    </citation>
    <scope>NUCLEOTIDE SEQUENCE</scope>
</reference>
<dbReference type="SUPFAM" id="SSF48371">
    <property type="entry name" value="ARM repeat"/>
    <property type="match status" value="1"/>
</dbReference>
<dbReference type="PANTHER" id="PTHR45904">
    <property type="entry name" value="TRNA (URACIL-5-)-METHYLTRANSFERASE"/>
    <property type="match status" value="1"/>
</dbReference>
<dbReference type="SUPFAM" id="SSF53335">
    <property type="entry name" value="S-adenosyl-L-methionine-dependent methyltransferases"/>
    <property type="match status" value="1"/>
</dbReference>
<feature type="non-terminal residue" evidence="6">
    <location>
        <position position="1"/>
    </location>
</feature>
<dbReference type="InterPro" id="IPR029063">
    <property type="entry name" value="SAM-dependent_MTases_sf"/>
</dbReference>
<feature type="non-terminal residue" evidence="6">
    <location>
        <position position="703"/>
    </location>
</feature>
<dbReference type="Pfam" id="PF05958">
    <property type="entry name" value="tRNA_U5-meth_tr"/>
    <property type="match status" value="1"/>
</dbReference>
<dbReference type="InterPro" id="IPR011989">
    <property type="entry name" value="ARM-like"/>
</dbReference>
<gene>
    <name evidence="6" type="primary">TRMT2A</name>
    <name evidence="6" type="ORF">SNEC2469_LOCUS3370</name>
</gene>
<feature type="binding site" evidence="4">
    <location>
        <position position="594"/>
    </location>
    <ligand>
        <name>S-adenosyl-L-methionine</name>
        <dbReference type="ChEBI" id="CHEBI:59789"/>
    </ligand>
</feature>
<feature type="active site" description="Nucleophile" evidence="4">
    <location>
        <position position="672"/>
    </location>
</feature>
<evidence type="ECO:0000256" key="4">
    <source>
        <dbReference type="PROSITE-ProRule" id="PRU01024"/>
    </source>
</evidence>
<evidence type="ECO:0000256" key="2">
    <source>
        <dbReference type="ARBA" id="ARBA00022679"/>
    </source>
</evidence>
<dbReference type="GO" id="GO:0008173">
    <property type="term" value="F:RNA methyltransferase activity"/>
    <property type="evidence" value="ECO:0007669"/>
    <property type="project" value="InterPro"/>
</dbReference>
<dbReference type="PROSITE" id="PS01230">
    <property type="entry name" value="TRMA_1"/>
    <property type="match status" value="1"/>
</dbReference>
<accession>A0A812KFK8</accession>
<dbReference type="OrthoDB" id="438749at2759"/>
<dbReference type="GO" id="GO:0003723">
    <property type="term" value="F:RNA binding"/>
    <property type="evidence" value="ECO:0007669"/>
    <property type="project" value="TreeGrafter"/>
</dbReference>
<dbReference type="PROSITE" id="PS51687">
    <property type="entry name" value="SAM_MT_RNA_M5U"/>
    <property type="match status" value="1"/>
</dbReference>
<dbReference type="InterPro" id="IPR016024">
    <property type="entry name" value="ARM-type_fold"/>
</dbReference>
<evidence type="ECO:0000313" key="7">
    <source>
        <dbReference type="Proteomes" id="UP000601435"/>
    </source>
</evidence>
<dbReference type="EMBL" id="CAJNJA010007739">
    <property type="protein sequence ID" value="CAE7228348.1"/>
    <property type="molecule type" value="Genomic_DNA"/>
</dbReference>